<evidence type="ECO:0000313" key="6">
    <source>
        <dbReference type="EMBL" id="MBS4539790.1"/>
    </source>
</evidence>
<comment type="caution">
    <text evidence="6">The sequence shown here is derived from an EMBL/GenBank/DDBJ whole genome shotgun (WGS) entry which is preliminary data.</text>
</comment>
<dbReference type="PANTHER" id="PTHR22683">
    <property type="entry name" value="SPORULATION PROTEIN RELATED"/>
    <property type="match status" value="1"/>
</dbReference>
<evidence type="ECO:0000256" key="3">
    <source>
        <dbReference type="PROSITE-ProRule" id="PRU00289"/>
    </source>
</evidence>
<evidence type="ECO:0000259" key="5">
    <source>
        <dbReference type="PROSITE" id="PS50901"/>
    </source>
</evidence>
<dbReference type="Gene3D" id="3.40.50.300">
    <property type="entry name" value="P-loop containing nucleotide triphosphate hydrolases"/>
    <property type="match status" value="1"/>
</dbReference>
<dbReference type="EMBL" id="WSFT01000053">
    <property type="protein sequence ID" value="MBS4539790.1"/>
    <property type="molecule type" value="Genomic_DNA"/>
</dbReference>
<keyword evidence="4" id="KW-0472">Membrane</keyword>
<sequence length="440" mass="50542">MKKEKNTFDISILCVITGVGMMSLAPSLPVIYPAAIFGVGSYYFIDDFLHKSNKWYKLWDSMGIENKPRLREKINTDYGYCLRFGIPRGMSTDDFEKRKSAIYQYIDCDRLNIKHHQGRNMLLEVYENRLKTQYDYYDDLDVGGKLEIPIGYTYGESLVTIDLEEAVHILIAGETDSGKSTLLRAILTYILTRLDIKLYLCDLKFGGTELRIFVNHPNVKEFITNKEDAIKLLTRVEREVRDRGDKISKAGCNDIYKYNRENPKNKLKHEIVVIDEMAILRGKNTKDSIETLEILATQARSTGIHLLLATQRPSKTEKVITGQIKANIPTKIGLRVDEALDSRMIIDSDGLEQLRGNGHGILKLKGKKTEFQGFYLDYAQAQRLINQSANKIKNKKRKVVKNDTSKVMANKLTKEEYEQLDFSKPSKKKDDNKSIIRKIF</sequence>
<dbReference type="Pfam" id="PF01580">
    <property type="entry name" value="FtsK_SpoIIIE"/>
    <property type="match status" value="1"/>
</dbReference>
<dbReference type="PROSITE" id="PS50901">
    <property type="entry name" value="FTSK"/>
    <property type="match status" value="1"/>
</dbReference>
<dbReference type="Proteomes" id="UP000724672">
    <property type="component" value="Unassembled WGS sequence"/>
</dbReference>
<accession>A0A942UX97</accession>
<keyword evidence="2 3" id="KW-0067">ATP-binding</keyword>
<keyword evidence="1 3" id="KW-0547">Nucleotide-binding</keyword>
<feature type="transmembrane region" description="Helical" evidence="4">
    <location>
        <begin position="7"/>
        <end position="25"/>
    </location>
</feature>
<keyword evidence="4" id="KW-1133">Transmembrane helix</keyword>
<feature type="domain" description="FtsK" evidence="5">
    <location>
        <begin position="155"/>
        <end position="343"/>
    </location>
</feature>
<evidence type="ECO:0000256" key="1">
    <source>
        <dbReference type="ARBA" id="ARBA00022741"/>
    </source>
</evidence>
<keyword evidence="4" id="KW-0812">Transmembrane</keyword>
<feature type="binding site" evidence="3">
    <location>
        <begin position="173"/>
        <end position="180"/>
    </location>
    <ligand>
        <name>ATP</name>
        <dbReference type="ChEBI" id="CHEBI:30616"/>
    </ligand>
</feature>
<protein>
    <submittedName>
        <fullName evidence="6">DNA translocase FtsK</fullName>
    </submittedName>
</protein>
<dbReference type="GO" id="GO:0005524">
    <property type="term" value="F:ATP binding"/>
    <property type="evidence" value="ECO:0007669"/>
    <property type="project" value="UniProtKB-UniRule"/>
</dbReference>
<dbReference type="InterPro" id="IPR050206">
    <property type="entry name" value="FtsK/SpoIIIE/SftA"/>
</dbReference>
<dbReference type="RefSeq" id="WP_203367704.1">
    <property type="nucleotide sequence ID" value="NZ_WSFT01000053.1"/>
</dbReference>
<proteinExistence type="predicted"/>
<evidence type="ECO:0000256" key="4">
    <source>
        <dbReference type="SAM" id="Phobius"/>
    </source>
</evidence>
<organism evidence="6 7">
    <name type="scientific">Anaeromonas frigoriresistens</name>
    <dbReference type="NCBI Taxonomy" id="2683708"/>
    <lineage>
        <taxon>Bacteria</taxon>
        <taxon>Bacillati</taxon>
        <taxon>Bacillota</taxon>
        <taxon>Tissierellia</taxon>
        <taxon>Tissierellales</taxon>
        <taxon>Thermohalobacteraceae</taxon>
        <taxon>Anaeromonas</taxon>
    </lineage>
</organism>
<dbReference type="GO" id="GO:0016020">
    <property type="term" value="C:membrane"/>
    <property type="evidence" value="ECO:0007669"/>
    <property type="project" value="UniProtKB-SubCell"/>
</dbReference>
<dbReference type="GO" id="GO:0003677">
    <property type="term" value="F:DNA binding"/>
    <property type="evidence" value="ECO:0007669"/>
    <property type="project" value="InterPro"/>
</dbReference>
<dbReference type="InterPro" id="IPR002543">
    <property type="entry name" value="FtsK_dom"/>
</dbReference>
<reference evidence="6" key="1">
    <citation type="submission" date="2019-12" db="EMBL/GenBank/DDBJ databases">
        <title>Clostridiaceae gen. nov. sp. nov., isolated from sediment in Xinjiang, China.</title>
        <authorList>
            <person name="Zhang R."/>
        </authorList>
    </citation>
    <scope>NUCLEOTIDE SEQUENCE</scope>
    <source>
        <strain evidence="6">D2Q-11</strain>
    </source>
</reference>
<gene>
    <name evidence="6" type="ORF">GOQ27_15050</name>
</gene>
<dbReference type="SUPFAM" id="SSF52540">
    <property type="entry name" value="P-loop containing nucleoside triphosphate hydrolases"/>
    <property type="match status" value="1"/>
</dbReference>
<evidence type="ECO:0000256" key="2">
    <source>
        <dbReference type="ARBA" id="ARBA00022840"/>
    </source>
</evidence>
<evidence type="ECO:0000313" key="7">
    <source>
        <dbReference type="Proteomes" id="UP000724672"/>
    </source>
</evidence>
<keyword evidence="7" id="KW-1185">Reference proteome</keyword>
<dbReference type="AlphaFoldDB" id="A0A942UX97"/>
<dbReference type="InterPro" id="IPR027417">
    <property type="entry name" value="P-loop_NTPase"/>
</dbReference>
<name>A0A942UX97_9FIRM</name>
<dbReference type="PANTHER" id="PTHR22683:SF41">
    <property type="entry name" value="DNA TRANSLOCASE FTSK"/>
    <property type="match status" value="1"/>
</dbReference>